<evidence type="ECO:0000256" key="1">
    <source>
        <dbReference type="SAM" id="MobiDB-lite"/>
    </source>
</evidence>
<accession>A0A1W0AC77</accession>
<keyword evidence="3" id="KW-1185">Reference proteome</keyword>
<name>A0A1W0AC77_9STRA</name>
<evidence type="ECO:0000313" key="3">
    <source>
        <dbReference type="Proteomes" id="UP000243217"/>
    </source>
</evidence>
<sequence>MNEREQVLAKGIRLSGALLRSFPVLPAEQHSGYLPDLVFKLLQLQVLPLELVAPLRYVVSVIQQLTQGQYVDTSVLNSCLYQLQVPPLISFLGDAYGGLYGMYTNQYPIMSYTHPPMPNYYYLPPVQIHLNPPMYSQPIDSMAYTTTIPPTTTLNTISNDVPIAFNPPKSPVLSENDQELSFSSKSATSFGMICSPRHRTEAIGTPPETEQVLYKFSNELLLDDFDHNFGSSTFTHKNDGIHRLHFENLLRNDPPQSTSSSSEPSTSSEANSDNEVASSTSSSPHSIKNKDEPAITTTTTPPKRRYLYDAPTPLEIQKQSLQIHVQNEAISDINPDELRRATVTWIDNMKEQGHTFDEKAALKFHELIATDPYRAVGITVSFDLRKDTIQNKSAWLSRACFNCQRKIHPTNKALRKAVRGKTKVRSNN</sequence>
<feature type="compositionally biased region" description="Low complexity" evidence="1">
    <location>
        <begin position="257"/>
        <end position="269"/>
    </location>
</feature>
<dbReference type="OrthoDB" id="76841at2759"/>
<evidence type="ECO:0000313" key="2">
    <source>
        <dbReference type="EMBL" id="OQS07821.1"/>
    </source>
</evidence>
<dbReference type="Proteomes" id="UP000243217">
    <property type="component" value="Unassembled WGS sequence"/>
</dbReference>
<gene>
    <name evidence="2" type="ORF">THRCLA_00186</name>
</gene>
<dbReference type="EMBL" id="JNBS01000066">
    <property type="protein sequence ID" value="OQS07821.1"/>
    <property type="molecule type" value="Genomic_DNA"/>
</dbReference>
<feature type="compositionally biased region" description="Polar residues" evidence="1">
    <location>
        <begin position="270"/>
        <end position="286"/>
    </location>
</feature>
<dbReference type="AlphaFoldDB" id="A0A1W0AC77"/>
<protein>
    <submittedName>
        <fullName evidence="2">Uncharacterized protein</fullName>
    </submittedName>
</protein>
<reference evidence="2 3" key="1">
    <citation type="journal article" date="2014" name="Genome Biol. Evol.">
        <title>The secreted proteins of Achlya hypogyna and Thraustotheca clavata identify the ancestral oomycete secretome and reveal gene acquisitions by horizontal gene transfer.</title>
        <authorList>
            <person name="Misner I."/>
            <person name="Blouin N."/>
            <person name="Leonard G."/>
            <person name="Richards T.A."/>
            <person name="Lane C.E."/>
        </authorList>
    </citation>
    <scope>NUCLEOTIDE SEQUENCE [LARGE SCALE GENOMIC DNA]</scope>
    <source>
        <strain evidence="2 3">ATCC 34112</strain>
    </source>
</reference>
<proteinExistence type="predicted"/>
<feature type="region of interest" description="Disordered" evidence="1">
    <location>
        <begin position="250"/>
        <end position="306"/>
    </location>
</feature>
<comment type="caution">
    <text evidence="2">The sequence shown here is derived from an EMBL/GenBank/DDBJ whole genome shotgun (WGS) entry which is preliminary data.</text>
</comment>
<organism evidence="2 3">
    <name type="scientific">Thraustotheca clavata</name>
    <dbReference type="NCBI Taxonomy" id="74557"/>
    <lineage>
        <taxon>Eukaryota</taxon>
        <taxon>Sar</taxon>
        <taxon>Stramenopiles</taxon>
        <taxon>Oomycota</taxon>
        <taxon>Saprolegniomycetes</taxon>
        <taxon>Saprolegniales</taxon>
        <taxon>Achlyaceae</taxon>
        <taxon>Thraustotheca</taxon>
    </lineage>
</organism>